<evidence type="ECO:0000313" key="2">
    <source>
        <dbReference type="Proteomes" id="UP000245119"/>
    </source>
</evidence>
<name>A0A2T7PFF6_POMCA</name>
<dbReference type="OrthoDB" id="6150660at2759"/>
<evidence type="ECO:0000313" key="1">
    <source>
        <dbReference type="EMBL" id="PVD32146.1"/>
    </source>
</evidence>
<proteinExistence type="predicted"/>
<comment type="caution">
    <text evidence="1">The sequence shown here is derived from an EMBL/GenBank/DDBJ whole genome shotgun (WGS) entry which is preliminary data.</text>
</comment>
<organism evidence="1 2">
    <name type="scientific">Pomacea canaliculata</name>
    <name type="common">Golden apple snail</name>
    <dbReference type="NCBI Taxonomy" id="400727"/>
    <lineage>
        <taxon>Eukaryota</taxon>
        <taxon>Metazoa</taxon>
        <taxon>Spiralia</taxon>
        <taxon>Lophotrochozoa</taxon>
        <taxon>Mollusca</taxon>
        <taxon>Gastropoda</taxon>
        <taxon>Caenogastropoda</taxon>
        <taxon>Architaenioglossa</taxon>
        <taxon>Ampullarioidea</taxon>
        <taxon>Ampullariidae</taxon>
        <taxon>Pomacea</taxon>
    </lineage>
</organism>
<reference evidence="1 2" key="1">
    <citation type="submission" date="2018-04" db="EMBL/GenBank/DDBJ databases">
        <title>The genome of golden apple snail Pomacea canaliculata provides insight into stress tolerance and invasive adaptation.</title>
        <authorList>
            <person name="Liu C."/>
            <person name="Liu B."/>
            <person name="Ren Y."/>
            <person name="Zhang Y."/>
            <person name="Wang H."/>
            <person name="Li S."/>
            <person name="Jiang F."/>
            <person name="Yin L."/>
            <person name="Zhang G."/>
            <person name="Qian W."/>
            <person name="Fan W."/>
        </authorList>
    </citation>
    <scope>NUCLEOTIDE SEQUENCE [LARGE SCALE GENOMIC DNA]</scope>
    <source>
        <strain evidence="1">SZHN2017</strain>
        <tissue evidence="1">Muscle</tissue>
    </source>
</reference>
<dbReference type="Proteomes" id="UP000245119">
    <property type="component" value="Linkage Group LG4"/>
</dbReference>
<keyword evidence="2" id="KW-1185">Reference proteome</keyword>
<dbReference type="AlphaFoldDB" id="A0A2T7PFF6"/>
<gene>
    <name evidence="1" type="ORF">C0Q70_07575</name>
</gene>
<sequence>MDTDAVWTSRVPDWLLQYPVVATFDWPAYNSWPDSFNLGVIMARPQAPWLRHWLSAFRHYRLSHTAFTAIQLPYRVYEHYPDEMYVYTRLQVICFFGICHPTWEKDFRRVMRDRKSTLPFNVTDVHAVHVTAPKPAVSWETPTELKEGTDFIAEVGRHVLKQCGRMDLLS</sequence>
<protein>
    <recommendedName>
        <fullName evidence="3">Nucleotide-diphospho-sugar transferase domain-containing protein</fullName>
    </recommendedName>
</protein>
<evidence type="ECO:0008006" key="3">
    <source>
        <dbReference type="Google" id="ProtNLM"/>
    </source>
</evidence>
<accession>A0A2T7PFF6</accession>
<dbReference type="EMBL" id="PZQS01000004">
    <property type="protein sequence ID" value="PVD32146.1"/>
    <property type="molecule type" value="Genomic_DNA"/>
</dbReference>